<dbReference type="PANTHER" id="PTHR43116:SF3">
    <property type="entry name" value="CLASS I PEPTIDE CHAIN RELEASE FACTOR"/>
    <property type="match status" value="1"/>
</dbReference>
<dbReference type="Gene3D" id="3.30.70.1660">
    <property type="match status" value="1"/>
</dbReference>
<dbReference type="FunFam" id="3.30.160.20:FF:000010">
    <property type="entry name" value="Peptide chain release factor 2"/>
    <property type="match status" value="1"/>
</dbReference>
<keyword evidence="4 6" id="KW-0488">Methylation</keyword>
<evidence type="ECO:0000256" key="3">
    <source>
        <dbReference type="ARBA" id="ARBA00019192"/>
    </source>
</evidence>
<dbReference type="PROSITE" id="PS00745">
    <property type="entry name" value="RF_PROK_I"/>
    <property type="match status" value="1"/>
</dbReference>
<feature type="domain" description="Prokaryotic-type class I peptide chain release factors" evidence="8">
    <location>
        <begin position="246"/>
        <end position="262"/>
    </location>
</feature>
<dbReference type="GO" id="GO:0016149">
    <property type="term" value="F:translation release factor activity, codon specific"/>
    <property type="evidence" value="ECO:0007669"/>
    <property type="project" value="UniProtKB-UniRule"/>
</dbReference>
<keyword evidence="7" id="KW-0175">Coiled coil</keyword>
<dbReference type="PANTHER" id="PTHR43116">
    <property type="entry name" value="PEPTIDE CHAIN RELEASE FACTOR 2"/>
    <property type="match status" value="1"/>
</dbReference>
<dbReference type="AlphaFoldDB" id="A0AAU8AB76"/>
<dbReference type="SUPFAM" id="SSF75620">
    <property type="entry name" value="Release factor"/>
    <property type="match status" value="1"/>
</dbReference>
<dbReference type="RefSeq" id="WP_079546747.1">
    <property type="nucleotide sequence ID" value="NZ_CP117826.1"/>
</dbReference>
<evidence type="ECO:0000259" key="8">
    <source>
        <dbReference type="PROSITE" id="PS00745"/>
    </source>
</evidence>
<evidence type="ECO:0000256" key="7">
    <source>
        <dbReference type="SAM" id="Coils"/>
    </source>
</evidence>
<comment type="similarity">
    <text evidence="2 6">Belongs to the prokaryotic/mitochondrial release factor family.</text>
</comment>
<dbReference type="InterPro" id="IPR045853">
    <property type="entry name" value="Pep_chain_release_fac_I_sf"/>
</dbReference>
<evidence type="ECO:0000256" key="6">
    <source>
        <dbReference type="HAMAP-Rule" id="MF_00094"/>
    </source>
</evidence>
<sequence length="367" mass="41694">MITTDDQKQKIRDAEQKLEEATASLDLPALKEELAELTAQMEAPDFWNDVENANKVTKREKPLKAKITLCEKLHSSLEDLKVLVEMVDEEQDEELLTELNTELADFEKDINDFHLQTLLSGTYDANNAIISLHAGAGGTEAQDWAQMLMRMYTRWAERHGYDVKVLDYLDGDDAGIKSVTMRIEGDNAYGYLRNEKGVHRLVRISPFDSNARRHTSFASLDVMPEIDDADNDIEVNPDDIRVDTYRSSGAGGQHVNKTSSAIRITHFPTGIVVQCQNERSQLQNRETAMRMLKSKLAEKREEERMAELAKIKGDQKKIEWGSQIRSYVFCPYTMVKDHRTNVETGNINAVMDGDIDEFIKACLIQGF</sequence>
<keyword evidence="6" id="KW-0963">Cytoplasm</keyword>
<comment type="PTM">
    <text evidence="6">Methylated by PrmC. Methylation increases the termination efficiency of RF2.</text>
</comment>
<dbReference type="Pfam" id="PF00472">
    <property type="entry name" value="RF-1"/>
    <property type="match status" value="1"/>
</dbReference>
<evidence type="ECO:0000313" key="9">
    <source>
        <dbReference type="EMBL" id="XCC63384.1"/>
    </source>
</evidence>
<reference evidence="9" key="1">
    <citation type="submission" date="2023-02" db="EMBL/GenBank/DDBJ databases">
        <title>Gut commensal Christensenella minuta modulates host metabolism via a new class of secondary bile acids.</title>
        <authorList>
            <person name="Liu C."/>
        </authorList>
    </citation>
    <scope>NUCLEOTIDE SEQUENCE</scope>
    <source>
        <strain evidence="9">CA70</strain>
    </source>
</reference>
<comment type="subcellular location">
    <subcellularLocation>
        <location evidence="6">Cytoplasm</location>
    </subcellularLocation>
</comment>
<keyword evidence="5 6" id="KW-0648">Protein biosynthesis</keyword>
<protein>
    <recommendedName>
        <fullName evidence="3 6">Peptide chain release factor 2</fullName>
        <shortName evidence="6">RF-2</shortName>
    </recommendedName>
</protein>
<evidence type="ECO:0000256" key="2">
    <source>
        <dbReference type="ARBA" id="ARBA00010835"/>
    </source>
</evidence>
<evidence type="ECO:0000256" key="1">
    <source>
        <dbReference type="ARBA" id="ARBA00002613"/>
    </source>
</evidence>
<accession>A0AAU8AB76</accession>
<feature type="modified residue" description="N5-methylglutamine" evidence="6">
    <location>
        <position position="253"/>
    </location>
</feature>
<dbReference type="EMBL" id="CP117826">
    <property type="protein sequence ID" value="XCC63384.1"/>
    <property type="molecule type" value="Genomic_DNA"/>
</dbReference>
<dbReference type="Gene3D" id="1.20.58.410">
    <property type="entry name" value="Release factor"/>
    <property type="match status" value="1"/>
</dbReference>
<dbReference type="Pfam" id="PF03462">
    <property type="entry name" value="PCRF"/>
    <property type="match status" value="1"/>
</dbReference>
<name>A0AAU8AB76_9FIRM</name>
<evidence type="ECO:0000256" key="5">
    <source>
        <dbReference type="ARBA" id="ARBA00022917"/>
    </source>
</evidence>
<dbReference type="NCBIfam" id="TIGR00020">
    <property type="entry name" value="prfB"/>
    <property type="match status" value="1"/>
</dbReference>
<dbReference type="InterPro" id="IPR004374">
    <property type="entry name" value="PrfB"/>
</dbReference>
<dbReference type="Gene3D" id="3.30.160.20">
    <property type="match status" value="1"/>
</dbReference>
<dbReference type="InterPro" id="IPR005139">
    <property type="entry name" value="PCRF"/>
</dbReference>
<dbReference type="InterPro" id="IPR000352">
    <property type="entry name" value="Pep_chain_release_fac_I"/>
</dbReference>
<dbReference type="HAMAP" id="MF_00094">
    <property type="entry name" value="Rel_fac_2"/>
    <property type="match status" value="1"/>
</dbReference>
<evidence type="ECO:0000256" key="4">
    <source>
        <dbReference type="ARBA" id="ARBA00022481"/>
    </source>
</evidence>
<comment type="function">
    <text evidence="1 6">Peptide chain release factor 2 directs the termination of translation in response to the peptide chain termination codons UGA and UAA.</text>
</comment>
<feature type="coiled-coil region" evidence="7">
    <location>
        <begin position="89"/>
        <end position="116"/>
    </location>
</feature>
<organism evidence="9">
    <name type="scientific">Christensenella massiliensis</name>
    <dbReference type="NCBI Taxonomy" id="1805714"/>
    <lineage>
        <taxon>Bacteria</taxon>
        <taxon>Bacillati</taxon>
        <taxon>Bacillota</taxon>
        <taxon>Clostridia</taxon>
        <taxon>Christensenellales</taxon>
        <taxon>Christensenellaceae</taxon>
        <taxon>Christensenella</taxon>
    </lineage>
</organism>
<gene>
    <name evidence="6 9" type="primary">prfB</name>
    <name evidence="9" type="ORF">PUP29_05580</name>
</gene>
<proteinExistence type="inferred from homology"/>
<dbReference type="GO" id="GO:0005737">
    <property type="term" value="C:cytoplasm"/>
    <property type="evidence" value="ECO:0007669"/>
    <property type="project" value="UniProtKB-SubCell"/>
</dbReference>
<dbReference type="SMART" id="SM00937">
    <property type="entry name" value="PCRF"/>
    <property type="match status" value="1"/>
</dbReference>